<proteinExistence type="predicted"/>
<dbReference type="Proteomes" id="UP000053127">
    <property type="component" value="Unassembled WGS sequence"/>
</dbReference>
<sequence>MHHHEDPERLASFADVLAGELPGTWGSTHHSATDQDALAELADRVWDLDLVAESLAAHPLRQAAVLSRPDGAQLVILDRHDERDGFLIAAVAPRGLPDEAYRGVPEPNGIAVTDDPFLVAEQVAGDLLARYDTALARVRYNALGDIVPSQPDRVVLTWQPDGSLAAAPVGDTAANVLAANGFVKEEQTGVYRLSGDDTYKQVRAVRESGRQLRAHGIGTALQHPSGRIAPTATAPAAPPAPTASRASAARTR</sequence>
<dbReference type="EMBL" id="LMWN01000065">
    <property type="protein sequence ID" value="KUM99307.1"/>
    <property type="molecule type" value="Genomic_DNA"/>
</dbReference>
<dbReference type="AlphaFoldDB" id="A0A117PYW9"/>
<reference evidence="2 3" key="1">
    <citation type="submission" date="2015-10" db="EMBL/GenBank/DDBJ databases">
        <title>Draft genome sequence of Streptomyces yokosukanensis DSM 40224, type strain for the species Streptomyces yokosukanensis.</title>
        <authorList>
            <person name="Ruckert C."/>
            <person name="Winkler A."/>
            <person name="Kalinowski J."/>
            <person name="Kampfer P."/>
            <person name="Glaeser S."/>
        </authorList>
    </citation>
    <scope>NUCLEOTIDE SEQUENCE [LARGE SCALE GENOMIC DNA]</scope>
    <source>
        <strain evidence="2 3">DSM 40224</strain>
    </source>
</reference>
<feature type="compositionally biased region" description="Low complexity" evidence="1">
    <location>
        <begin position="242"/>
        <end position="252"/>
    </location>
</feature>
<keyword evidence="3" id="KW-1185">Reference proteome</keyword>
<evidence type="ECO:0000313" key="3">
    <source>
        <dbReference type="Proteomes" id="UP000053127"/>
    </source>
</evidence>
<dbReference type="STRING" id="67386.AQI95_39355"/>
<feature type="region of interest" description="Disordered" evidence="1">
    <location>
        <begin position="221"/>
        <end position="252"/>
    </location>
</feature>
<protein>
    <submittedName>
        <fullName evidence="2">Uncharacterized protein</fullName>
    </submittedName>
</protein>
<comment type="caution">
    <text evidence="2">The sequence shown here is derived from an EMBL/GenBank/DDBJ whole genome shotgun (WGS) entry which is preliminary data.</text>
</comment>
<dbReference type="OrthoDB" id="4277341at2"/>
<organism evidence="2 3">
    <name type="scientific">Streptomyces yokosukanensis</name>
    <dbReference type="NCBI Taxonomy" id="67386"/>
    <lineage>
        <taxon>Bacteria</taxon>
        <taxon>Bacillati</taxon>
        <taxon>Actinomycetota</taxon>
        <taxon>Actinomycetes</taxon>
        <taxon>Kitasatosporales</taxon>
        <taxon>Streptomycetaceae</taxon>
        <taxon>Streptomyces</taxon>
    </lineage>
</organism>
<name>A0A117PYW9_9ACTN</name>
<dbReference type="RefSeq" id="WP_067135537.1">
    <property type="nucleotide sequence ID" value="NZ_KQ948230.1"/>
</dbReference>
<gene>
    <name evidence="2" type="ORF">AQI95_39355</name>
</gene>
<evidence type="ECO:0000256" key="1">
    <source>
        <dbReference type="SAM" id="MobiDB-lite"/>
    </source>
</evidence>
<evidence type="ECO:0000313" key="2">
    <source>
        <dbReference type="EMBL" id="KUM99307.1"/>
    </source>
</evidence>
<accession>A0A117PYW9</accession>